<feature type="transmembrane region" description="Helical" evidence="1">
    <location>
        <begin position="23"/>
        <end position="45"/>
    </location>
</feature>
<dbReference type="AlphaFoldDB" id="A0A1R1PVL1"/>
<keyword evidence="1" id="KW-0472">Membrane</keyword>
<gene>
    <name evidence="2" type="ORF">AX774_g1468</name>
</gene>
<dbReference type="Proteomes" id="UP000188320">
    <property type="component" value="Unassembled WGS sequence"/>
</dbReference>
<protein>
    <submittedName>
        <fullName evidence="2">Uncharacterized protein</fullName>
    </submittedName>
</protein>
<comment type="caution">
    <text evidence="2">The sequence shown here is derived from an EMBL/GenBank/DDBJ whole genome shotgun (WGS) entry which is preliminary data.</text>
</comment>
<keyword evidence="3" id="KW-1185">Reference proteome</keyword>
<evidence type="ECO:0000256" key="1">
    <source>
        <dbReference type="SAM" id="Phobius"/>
    </source>
</evidence>
<dbReference type="EMBL" id="LSSK01000122">
    <property type="protein sequence ID" value="OMH84993.1"/>
    <property type="molecule type" value="Genomic_DNA"/>
</dbReference>
<evidence type="ECO:0000313" key="2">
    <source>
        <dbReference type="EMBL" id="OMH84993.1"/>
    </source>
</evidence>
<organism evidence="2 3">
    <name type="scientific">Zancudomyces culisetae</name>
    <name type="common">Gut fungus</name>
    <name type="synonym">Smittium culisetae</name>
    <dbReference type="NCBI Taxonomy" id="1213189"/>
    <lineage>
        <taxon>Eukaryota</taxon>
        <taxon>Fungi</taxon>
        <taxon>Fungi incertae sedis</taxon>
        <taxon>Zoopagomycota</taxon>
        <taxon>Kickxellomycotina</taxon>
        <taxon>Harpellomycetes</taxon>
        <taxon>Harpellales</taxon>
        <taxon>Legeriomycetaceae</taxon>
        <taxon>Zancudomyces</taxon>
    </lineage>
</organism>
<keyword evidence="1" id="KW-1133">Transmembrane helix</keyword>
<sequence>MNENLEQQQRHTTHALGKSKRDILLMIYYVLLLITAPLAILSFLIDLIATNPNTKSNITAAKAGVGVYVHIYEKTYTLDSSIYQGEFKKLGGLVPIKLFCIAVTVIMVPCLHHTIDRLKFYSSLKSLSDLLKFRS</sequence>
<proteinExistence type="predicted"/>
<name>A0A1R1PVL1_ZANCU</name>
<reference evidence="3" key="1">
    <citation type="submission" date="2017-01" db="EMBL/GenBank/DDBJ databases">
        <authorList>
            <person name="Wang Y."/>
            <person name="White M."/>
            <person name="Kvist S."/>
            <person name="Moncalvo J.-M."/>
        </authorList>
    </citation>
    <scope>NUCLEOTIDE SEQUENCE [LARGE SCALE GENOMIC DNA]</scope>
    <source>
        <strain evidence="3">COL-18-3</strain>
    </source>
</reference>
<evidence type="ECO:0000313" key="3">
    <source>
        <dbReference type="Proteomes" id="UP000188320"/>
    </source>
</evidence>
<keyword evidence="1" id="KW-0812">Transmembrane</keyword>
<feature type="transmembrane region" description="Helical" evidence="1">
    <location>
        <begin position="96"/>
        <end position="115"/>
    </location>
</feature>
<accession>A0A1R1PVL1</accession>